<dbReference type="PROSITE" id="PS50021">
    <property type="entry name" value="CH"/>
    <property type="match status" value="1"/>
</dbReference>
<dbReference type="Proteomes" id="UP001174136">
    <property type="component" value="Unassembled WGS sequence"/>
</dbReference>
<evidence type="ECO:0000256" key="1">
    <source>
        <dbReference type="ARBA" id="ARBA00004138"/>
    </source>
</evidence>
<gene>
    <name evidence="8" type="primary">CFAP47</name>
    <name evidence="8" type="ORF">N1851_011288</name>
</gene>
<evidence type="ECO:0000313" key="9">
    <source>
        <dbReference type="Proteomes" id="UP001174136"/>
    </source>
</evidence>
<dbReference type="InterPro" id="IPR053879">
    <property type="entry name" value="HYDIN_VesB_CFA65-like_Ig"/>
</dbReference>
<sequence length="3125" mass="338685">MSSSVRVEPPSVRFSDVEVGEVYQATVTVTNVGKTSTKIVLLRPPSKPFKFTFNSPASTAVAPGLSVSGSLTFSPERAEEVKDRLGFLVDGLTTVEIPLLVCPPACKLLLDSLVDFGSVAATSQVVSKQLPLTNQGSAPGQYQVQYNGDPSIKLSDGCGTVMPGATQWLTLELSTHTPRLIEETALVKLQNSPDRILRIRAEVVNQTLQIYDLQGAPLPCVSFGPVYFGTSRVERVVLKNNGPRTCHWLGLLQDTAEGTELATELRKSTDAALLGRRMETPSSAPHDPTQVVCCVPKQGQLGPYEDMTLSIHFSPFCKRTVEDRKRDRSAAPQDYALFLLFEPVDNKHGFTPLNAPTAGHGVELAVTGAGLPVRLLPEPGASFRFLGCARGQRSDLLCLLRNLCSQLPVHFRFRKVAQFRAEPASGLVAPGQCQDVVLSFAPRQLGSFRGVRLKVDVLGHVTDPWADAAAELRLRPFHTLTLDLSAVCHAQTTRPEPILNPGITPPVTNPSGQRPHVPSAELASCAGTVCAAVLGAATTRLHAHRRGRSQSLGKEELVAFPNDRAASIRPSSPRTEYRTIFTGIRRYRYVDPDYAFTEEEEEDRKRRQQAYLDFTGQLRQDRLQKAQDRQRRRVAVEEVDIGLVPAQGLVPPRLLLSDLETNQSTVIKPRPPRNHGALGLLSVTGQSGNCQVAERTNAVPTTSQEVADCSRTLSAEDLYQVVISPLTVDFGEVCVQSACVRTLALTNRLPAHVWLKLQVDPPELQRSSPLSHVLPPHSHATLPLVFQSATPGHFHRSVLYTVNQQHPGQVLVQAHVVPPALELSTSHLVLGPASHPMTQSGYRGTVTLRNHGNRAADFTWQPVVSERGVLFSVRPATGTVEASRELDCEVTWHPSFSSPAAGDFDLNVHEGDIQRLHCVAKVGSPSVQLSERLLKLASVPLNMSSIRTLFLHNTGHNPAYFQVLDSCLLPGMVLSPYEGEVPMGGRTPLEIHFNPEAVIKFDTRIKIALRNRKSIEFRVGGSVEPPNIDISVSEFQFRGVHVGSECEIPFKLTNRSPATALVVFDLSEYTDFTLRAPSTGTSLRPGDGVVQLEGRQSVECGLVFSPTQVTGYDFLLPLTVNGVSCVSPPPPPPTPPTLGSSLLTPPTASSYTSRSLSAATSVTSQPMPVVMETGSRRICATALCAPLEVSPSSLEFNVEPLALRSVVYTQIVELRAWSGLKSPAVCWVLDCSAAAMESPGADGEPPLLEVWPRQGSLGPGQSISLAVAVSDQVVRAVGGRVTRLSLPLFLVGENEGEKDEGARPYRELVVTVTAPCPTITILPTRLLLTPVPLDTIATATLTLWATGYPSGCSVSAEVREVDGEEGSRRRPCLSVVFPQGSTLPGPAHNQGQPSTPLTCCVSFSSSEPVSVRSTLVFSDHLGNRFEVEVCAATDSCLLSVWPYVALHRLDQHIVLKNGVPSDAHSGDSHVPVEAILQHCQSPRPASCLTSSSSTSSFAPYGTPNRTSISDSCPDSQAEGGSSASKGPQGEGSWPSGAVPRFPGPGSEEGFYSQGVLLAAQRWFTLFGWPDGPHPVAIPYTLRRVASKIQSGDSRGRCHRVIQSKDSRSVVDMLHHLSSTQLPGVPLSQSLSRDVGPRTNQLLGQHEAMLAFLRERGACLAHIRPEYLLDTHEFNHWCSLQGKESDLDYSRVDYESLSKRSWLDVLLQIYKVLVLCRVSGGGHGFRTQEFTGRQEITGHQALGSNVYSSWELHLLAWLNTHYQAMRSSVWSTGELPAARWIVNFDFNLADGLVLAALLAAYCPHLASSHFHRMYTQTSSLEQILHNNIILVQALCTLSLNIDIQPTDLSDPNPVQMLMLCVHLYEHLPRLRPLSTVTLSGELHSTITKQVCLKSPSSKPLQYQCSLLGSDARFFSLPSGSAVTIPPRASAEVGVHFTCSSLRPMEALLLLTSCSPIGPRGATLAFALKTQVTHLKPTRMVKCTCPCYQLKHIRLPVTNPFPTEACFRVLLTEVRSHAAELDANTISLFQQASVDTSVSPEESDSESRGAEAGEFFSVVKTVCLKPGQVDTLEVHFLPLSPGTKHCSLLLLCPQVGDMVYSVKAVAELPLPCPLTATPTARLAPPPDTAANPKLSLSWLSLPSHTDIASVHPDGGEPVLGLRCVVGEVCEVLLRVPRVNEARERALVLWAQHSMSPHERRRRRLTHTLDSSSVRTAAALRKATKQQTDLMRGVAHSEGLEYSVEVSLPDHFDVPHTVAMPVRDHTVAPPDPTAEWECVSVPVSFQANVAGQFRCQLVLRSWLDTRVYVLEMLVTAQGGHAHLDFSLPAHQSITQDIPLHNETRQAWRLRAKVSGPGFSGPELLDVPAEKKASYPLTFRPTVQCVVTGKLSLVNDSDGTEHTFTLRGTGQRPRPVDHLVLHCQVGQVTHTELRVPNYSRHTLTLQVVTDLSIASGATSLEIKPGHTAAYTLAVSPWKRGQTSGRVSFVSTEEGEEPESDHGDVFRPYEVCFSVEITSEPPPPLDILNVQSCVLVVELTVRNPGGGELEVDVTLEGEGLSGEQRATAPPWGTLDYRVTFAPVREGRTTGSVVFQSECLGELWYQLECVAVSPPPSTLTPTQCQLGRWVRQTIVLENPTAESLELAVANSNPRNFTLEMDRRRTVTVAPHSSSQLGVCFSPSFLGDHRAQITFSCPQITEWCFLLSGCCLQPVSISCVIGSHALVNIPFSNPTEQPALLSISLTDEDPSGVTSGQPITRDKQVFWVPLKRTQGLRIGAGAHFDVPVVFAPESMKLQRAWLYITLQPLLHVPDPTTASQPANKDNAWCPTLAAQPQVLAGAFLFPKTLFALLNIAARSAGNKAVDSAGVRWVYALRGVPTMPPLESAPPGVVRCQVGRRLEEPLEVLLTGSQDTAGQEGGAVCVEDFRCEVCCDGEEQRPPVEESAAVSVAAACRDPMTGVVALTANLVYTPRRPHRCSVFLAVRCVSGALWKFPLTLVATDLREDDIIRLTSTTRSAENFQASFLPGSGSEVAVSPSDGVLPPQGSTAPVLTAASTPTADTETHRALLLQTRAGPIPGPHQVSLAPSTISANRNPSAVSPANRRTQNHVAGNLRLPALANSSPFKVTFQR</sequence>
<keyword evidence="4" id="KW-0969">Cilium</keyword>
<evidence type="ECO:0000256" key="2">
    <source>
        <dbReference type="ARBA" id="ARBA00004496"/>
    </source>
</evidence>
<feature type="region of interest" description="Disordered" evidence="6">
    <location>
        <begin position="1127"/>
        <end position="1159"/>
    </location>
</feature>
<dbReference type="InterPro" id="IPR058952">
    <property type="entry name" value="Ig_CFAP47"/>
</dbReference>
<dbReference type="GO" id="GO:0005929">
    <property type="term" value="C:cilium"/>
    <property type="evidence" value="ECO:0007669"/>
    <property type="project" value="UniProtKB-SubCell"/>
</dbReference>
<dbReference type="InterPro" id="IPR001715">
    <property type="entry name" value="CH_dom"/>
</dbReference>
<dbReference type="Pfam" id="PF26579">
    <property type="entry name" value="Ig_CFAP47"/>
    <property type="match status" value="1"/>
</dbReference>
<keyword evidence="3" id="KW-0963">Cytoplasm</keyword>
<dbReference type="GO" id="GO:0060271">
    <property type="term" value="P:cilium assembly"/>
    <property type="evidence" value="ECO:0007669"/>
    <property type="project" value="TreeGrafter"/>
</dbReference>
<keyword evidence="5" id="KW-0966">Cell projection</keyword>
<dbReference type="Pfam" id="PF22544">
    <property type="entry name" value="HYDIN_VesB_CFA65-like_Ig"/>
    <property type="match status" value="1"/>
</dbReference>
<dbReference type="Pfam" id="PF24529">
    <property type="entry name" value="CFAP47"/>
    <property type="match status" value="1"/>
</dbReference>
<feature type="compositionally biased region" description="Polar residues" evidence="6">
    <location>
        <begin position="1503"/>
        <end position="1525"/>
    </location>
</feature>
<dbReference type="SUPFAM" id="SSF47576">
    <property type="entry name" value="Calponin-homology domain, CH-domain"/>
    <property type="match status" value="1"/>
</dbReference>
<dbReference type="InterPro" id="IPR031549">
    <property type="entry name" value="ASH"/>
</dbReference>
<dbReference type="Pfam" id="PF15780">
    <property type="entry name" value="ASH"/>
    <property type="match status" value="1"/>
</dbReference>
<organism evidence="8 9">
    <name type="scientific">Merluccius polli</name>
    <name type="common">Benguela hake</name>
    <name type="synonym">Merluccius cadenati</name>
    <dbReference type="NCBI Taxonomy" id="89951"/>
    <lineage>
        <taxon>Eukaryota</taxon>
        <taxon>Metazoa</taxon>
        <taxon>Chordata</taxon>
        <taxon>Craniata</taxon>
        <taxon>Vertebrata</taxon>
        <taxon>Euteleostomi</taxon>
        <taxon>Actinopterygii</taxon>
        <taxon>Neopterygii</taxon>
        <taxon>Teleostei</taxon>
        <taxon>Neoteleostei</taxon>
        <taxon>Acanthomorphata</taxon>
        <taxon>Zeiogadaria</taxon>
        <taxon>Gadariae</taxon>
        <taxon>Gadiformes</taxon>
        <taxon>Gadoidei</taxon>
        <taxon>Merlucciidae</taxon>
        <taxon>Merluccius</taxon>
    </lineage>
</organism>
<feature type="compositionally biased region" description="Pro residues" evidence="6">
    <location>
        <begin position="1127"/>
        <end position="1136"/>
    </location>
</feature>
<dbReference type="InterPro" id="IPR056343">
    <property type="entry name" value="CFAP47_dom"/>
</dbReference>
<evidence type="ECO:0000313" key="8">
    <source>
        <dbReference type="EMBL" id="KAK0148390.1"/>
    </source>
</evidence>
<evidence type="ECO:0000256" key="5">
    <source>
        <dbReference type="ARBA" id="ARBA00023273"/>
    </source>
</evidence>
<dbReference type="EMBL" id="JAOPHQ010002033">
    <property type="protein sequence ID" value="KAK0148390.1"/>
    <property type="molecule type" value="Genomic_DNA"/>
</dbReference>
<feature type="compositionally biased region" description="Polar residues" evidence="6">
    <location>
        <begin position="3039"/>
        <end position="3055"/>
    </location>
</feature>
<dbReference type="PANTHER" id="PTHR45912">
    <property type="entry name" value="CILIA- AND FLAGELLA-ASSOCIATED PROTEIN 47"/>
    <property type="match status" value="1"/>
</dbReference>
<feature type="region of interest" description="Disordered" evidence="6">
    <location>
        <begin position="3026"/>
        <end position="3056"/>
    </location>
</feature>
<reference evidence="8" key="1">
    <citation type="journal article" date="2023" name="Front. Mar. Sci.">
        <title>A new Merluccius polli reference genome to investigate the effects of global change in West African waters.</title>
        <authorList>
            <person name="Mateo J.L."/>
            <person name="Blanco-Fernandez C."/>
            <person name="Garcia-Vazquez E."/>
            <person name="Machado-Schiaffino G."/>
        </authorList>
    </citation>
    <scope>NUCLEOTIDE SEQUENCE</scope>
    <source>
        <strain evidence="8">C29</strain>
        <tissue evidence="8">Fin</tissue>
    </source>
</reference>
<keyword evidence="9" id="KW-1185">Reference proteome</keyword>
<feature type="compositionally biased region" description="Low complexity" evidence="6">
    <location>
        <begin position="1137"/>
        <end position="1153"/>
    </location>
</feature>
<dbReference type="Gene3D" id="2.60.40.10">
    <property type="entry name" value="Immunoglobulins"/>
    <property type="match status" value="7"/>
</dbReference>
<evidence type="ECO:0000256" key="4">
    <source>
        <dbReference type="ARBA" id="ARBA00023069"/>
    </source>
</evidence>
<dbReference type="InterPro" id="IPR013783">
    <property type="entry name" value="Ig-like_fold"/>
</dbReference>
<evidence type="ECO:0000256" key="3">
    <source>
        <dbReference type="ARBA" id="ARBA00022490"/>
    </source>
</evidence>
<evidence type="ECO:0000259" key="7">
    <source>
        <dbReference type="PROSITE" id="PS50021"/>
    </source>
</evidence>
<dbReference type="Gene3D" id="1.10.418.10">
    <property type="entry name" value="Calponin-like domain"/>
    <property type="match status" value="1"/>
</dbReference>
<comment type="caution">
    <text evidence="8">The sequence shown here is derived from an EMBL/GenBank/DDBJ whole genome shotgun (WGS) entry which is preliminary data.</text>
</comment>
<feature type="region of interest" description="Disordered" evidence="6">
    <location>
        <begin position="1495"/>
        <end position="1545"/>
    </location>
</feature>
<protein>
    <submittedName>
        <fullName evidence="8">Cilia- and flagella-associated protein 47</fullName>
    </submittedName>
</protein>
<feature type="domain" description="Calponin-homology (CH)" evidence="7">
    <location>
        <begin position="1747"/>
        <end position="1867"/>
    </location>
</feature>
<name>A0AA47MY82_MERPO</name>
<evidence type="ECO:0000256" key="6">
    <source>
        <dbReference type="SAM" id="MobiDB-lite"/>
    </source>
</evidence>
<comment type="subcellular location">
    <subcellularLocation>
        <location evidence="1">Cell projection</location>
        <location evidence="1">Cilium</location>
    </subcellularLocation>
    <subcellularLocation>
        <location evidence="2">Cytoplasm</location>
    </subcellularLocation>
</comment>
<dbReference type="GO" id="GO:0005737">
    <property type="term" value="C:cytoplasm"/>
    <property type="evidence" value="ECO:0007669"/>
    <property type="project" value="UniProtKB-SubCell"/>
</dbReference>
<accession>A0AA47MY82</accession>
<proteinExistence type="predicted"/>
<keyword evidence="8" id="KW-0282">Flagellum</keyword>
<dbReference type="PANTHER" id="PTHR45912:SF3">
    <property type="entry name" value="CILIA- AND FLAGELLA-ASSOCIATED PROTEIN 47"/>
    <property type="match status" value="1"/>
</dbReference>
<dbReference type="InterPro" id="IPR036872">
    <property type="entry name" value="CH_dom_sf"/>
</dbReference>